<feature type="domain" description="DUF559" evidence="1">
    <location>
        <begin position="259"/>
        <end position="322"/>
    </location>
</feature>
<dbReference type="EMBL" id="CP118157">
    <property type="protein sequence ID" value="WOF22323.1"/>
    <property type="molecule type" value="Genomic_DNA"/>
</dbReference>
<dbReference type="Proteomes" id="UP001305498">
    <property type="component" value="Chromosome"/>
</dbReference>
<evidence type="ECO:0000313" key="3">
    <source>
        <dbReference type="Proteomes" id="UP001305498"/>
    </source>
</evidence>
<organism evidence="2 3">
    <name type="scientific">Microbacterium betulae</name>
    <dbReference type="NCBI Taxonomy" id="2981139"/>
    <lineage>
        <taxon>Bacteria</taxon>
        <taxon>Bacillati</taxon>
        <taxon>Actinomycetota</taxon>
        <taxon>Actinomycetes</taxon>
        <taxon>Micrococcales</taxon>
        <taxon>Microbacteriaceae</taxon>
        <taxon>Microbacterium</taxon>
    </lineage>
</organism>
<evidence type="ECO:0000259" key="1">
    <source>
        <dbReference type="Pfam" id="PF04480"/>
    </source>
</evidence>
<proteinExistence type="predicted"/>
<keyword evidence="3" id="KW-1185">Reference proteome</keyword>
<dbReference type="AlphaFoldDB" id="A0AA97FGN3"/>
<dbReference type="RefSeq" id="WP_317138795.1">
    <property type="nucleotide sequence ID" value="NZ_CP118157.1"/>
</dbReference>
<dbReference type="KEGG" id="mbet:N8K70_13140"/>
<protein>
    <submittedName>
        <fullName evidence="2">DUF559 domain-containing protein</fullName>
    </submittedName>
</protein>
<dbReference type="InterPro" id="IPR007569">
    <property type="entry name" value="DUF559"/>
</dbReference>
<dbReference type="Gene3D" id="3.40.960.10">
    <property type="entry name" value="VSR Endonuclease"/>
    <property type="match status" value="1"/>
</dbReference>
<accession>A0AA97FGN3</accession>
<dbReference type="Pfam" id="PF04480">
    <property type="entry name" value="DUF559"/>
    <property type="match status" value="1"/>
</dbReference>
<dbReference type="SUPFAM" id="SSF52980">
    <property type="entry name" value="Restriction endonuclease-like"/>
    <property type="match status" value="1"/>
</dbReference>
<name>A0AA97FGN3_9MICO</name>
<gene>
    <name evidence="2" type="ORF">N8K70_13140</name>
</gene>
<dbReference type="InterPro" id="IPR011335">
    <property type="entry name" value="Restrct_endonuc-II-like"/>
</dbReference>
<sequence length="330" mass="36367">MRTPRPVPDKLGTVFSIAEARAHGLSRSRMLAADLERPFHGVRKRRGVDVNPDPAGVAGREPLREEVERVDALRRLHAYATVMPDHAFAVGPTAALLWAAPLPLGHHDVLHIGVLHPRTPIRRPGIRGVQVQPHLASVVRGETFAATDPASTWASLGPLLGMPDLVAVADFFLRVPRIPGTARLERAPLATRQELEDALSAGRRHGAAMLRQALALARTGSASRPESIVRLLLIDDGLPEPALDSDIFDPTGAFVACGDLVYPEFRVIVEYEGDGHRERRQFERDIERIQRLSEWGWAVIRLTSRHVFATPDECVRRVRTALRRAGAPFA</sequence>
<evidence type="ECO:0000313" key="2">
    <source>
        <dbReference type="EMBL" id="WOF22323.1"/>
    </source>
</evidence>
<reference evidence="2 3" key="1">
    <citation type="submission" date="2023-02" db="EMBL/GenBank/DDBJ databases">
        <title>Microbacterium betulae sp. nov., isolated from birch wood.</title>
        <authorList>
            <person name="Pasciak M."/>
            <person name="Pawlik K.J."/>
            <person name="Martynowski D."/>
            <person name="Laczmanski L."/>
            <person name="Ciekot J."/>
            <person name="Szponar B."/>
            <person name="Wojcik-Fatla A."/>
            <person name="Mackiewicz B."/>
            <person name="Farian E."/>
            <person name="Cholewa G."/>
            <person name="Cholewa A."/>
            <person name="Dutkiewicz J."/>
        </authorList>
    </citation>
    <scope>NUCLEOTIDE SEQUENCE [LARGE SCALE GENOMIC DNA]</scope>
    <source>
        <strain evidence="2 3">AB</strain>
    </source>
</reference>